<dbReference type="SMART" id="SM00418">
    <property type="entry name" value="HTH_ARSR"/>
    <property type="match status" value="1"/>
</dbReference>
<reference evidence="3 4" key="1">
    <citation type="submission" date="2013-08" db="EMBL/GenBank/DDBJ databases">
        <title>Genome sequencing of Cellulomonas bogoriensis 69B4.</title>
        <authorList>
            <person name="Chen F."/>
            <person name="Li Y."/>
            <person name="Wang G."/>
        </authorList>
    </citation>
    <scope>NUCLEOTIDE SEQUENCE [LARGE SCALE GENOMIC DNA]</scope>
    <source>
        <strain evidence="3 4">69B4</strain>
    </source>
</reference>
<evidence type="ECO:0000259" key="2">
    <source>
        <dbReference type="PROSITE" id="PS50987"/>
    </source>
</evidence>
<keyword evidence="4" id="KW-1185">Reference proteome</keyword>
<dbReference type="InterPro" id="IPR036390">
    <property type="entry name" value="WH_DNA-bd_sf"/>
</dbReference>
<feature type="domain" description="HTH arsR-type" evidence="2">
    <location>
        <begin position="1"/>
        <end position="94"/>
    </location>
</feature>
<gene>
    <name evidence="3" type="ORF">N869_07550</name>
</gene>
<dbReference type="AlphaFoldDB" id="A0A0A0BNM2"/>
<dbReference type="GO" id="GO:0003700">
    <property type="term" value="F:DNA-binding transcription factor activity"/>
    <property type="evidence" value="ECO:0007669"/>
    <property type="project" value="InterPro"/>
</dbReference>
<dbReference type="SUPFAM" id="SSF46785">
    <property type="entry name" value="Winged helix' DNA-binding domain"/>
    <property type="match status" value="1"/>
</dbReference>
<protein>
    <submittedName>
        <fullName evidence="3">ArsR family transcriptional regulator</fullName>
    </submittedName>
</protein>
<dbReference type="CDD" id="cd00090">
    <property type="entry name" value="HTH_ARSR"/>
    <property type="match status" value="1"/>
</dbReference>
<sequence length="134" mass="15553">MHDDLVFKALADPTRRRLLDALFERDGRSLGELEAVVNEHTEMSRFGVAKHLRLLEGADLVITRRSGRERLHYLNPVPIRAIYDRWIDKYTEGRVRALTDLRRRAEGHHERDDADPRHLHRRTGRGGVEGADDV</sequence>
<organism evidence="3 4">
    <name type="scientific">Cellulomonas bogoriensis 69B4 = DSM 16987</name>
    <dbReference type="NCBI Taxonomy" id="1386082"/>
    <lineage>
        <taxon>Bacteria</taxon>
        <taxon>Bacillati</taxon>
        <taxon>Actinomycetota</taxon>
        <taxon>Actinomycetes</taxon>
        <taxon>Micrococcales</taxon>
        <taxon>Cellulomonadaceae</taxon>
        <taxon>Cellulomonas</taxon>
    </lineage>
</organism>
<dbReference type="InterPro" id="IPR011991">
    <property type="entry name" value="ArsR-like_HTH"/>
</dbReference>
<proteinExistence type="predicted"/>
<dbReference type="InterPro" id="IPR036388">
    <property type="entry name" value="WH-like_DNA-bd_sf"/>
</dbReference>
<dbReference type="PROSITE" id="PS50987">
    <property type="entry name" value="HTH_ARSR_2"/>
    <property type="match status" value="1"/>
</dbReference>
<dbReference type="EMBL" id="AXCZ01000206">
    <property type="protein sequence ID" value="KGM09227.1"/>
    <property type="molecule type" value="Genomic_DNA"/>
</dbReference>
<dbReference type="PANTHER" id="PTHR38600:SF1">
    <property type="entry name" value="TRANSCRIPTIONAL REGULATORY PROTEIN"/>
    <property type="match status" value="1"/>
</dbReference>
<dbReference type="PANTHER" id="PTHR38600">
    <property type="entry name" value="TRANSCRIPTIONAL REGULATORY PROTEIN"/>
    <property type="match status" value="1"/>
</dbReference>
<evidence type="ECO:0000313" key="3">
    <source>
        <dbReference type="EMBL" id="KGM09227.1"/>
    </source>
</evidence>
<dbReference type="RefSeq" id="WP_052105547.1">
    <property type="nucleotide sequence ID" value="NZ_AXCZ01000206.1"/>
</dbReference>
<dbReference type="PRINTS" id="PR00778">
    <property type="entry name" value="HTHARSR"/>
</dbReference>
<dbReference type="Pfam" id="PF12840">
    <property type="entry name" value="HTH_20"/>
    <property type="match status" value="1"/>
</dbReference>
<comment type="caution">
    <text evidence="3">The sequence shown here is derived from an EMBL/GenBank/DDBJ whole genome shotgun (WGS) entry which is preliminary data.</text>
</comment>
<dbReference type="Gene3D" id="1.10.10.10">
    <property type="entry name" value="Winged helix-like DNA-binding domain superfamily/Winged helix DNA-binding domain"/>
    <property type="match status" value="1"/>
</dbReference>
<evidence type="ECO:0000256" key="1">
    <source>
        <dbReference type="SAM" id="MobiDB-lite"/>
    </source>
</evidence>
<dbReference type="Proteomes" id="UP000054314">
    <property type="component" value="Unassembled WGS sequence"/>
</dbReference>
<evidence type="ECO:0000313" key="4">
    <source>
        <dbReference type="Proteomes" id="UP000054314"/>
    </source>
</evidence>
<feature type="region of interest" description="Disordered" evidence="1">
    <location>
        <begin position="101"/>
        <end position="134"/>
    </location>
</feature>
<dbReference type="InterPro" id="IPR001845">
    <property type="entry name" value="HTH_ArsR_DNA-bd_dom"/>
</dbReference>
<feature type="compositionally biased region" description="Gly residues" evidence="1">
    <location>
        <begin position="125"/>
        <end position="134"/>
    </location>
</feature>
<accession>A0A0A0BNM2</accession>
<dbReference type="OrthoDB" id="9815653at2"/>
<name>A0A0A0BNM2_9CELL</name>
<feature type="compositionally biased region" description="Basic and acidic residues" evidence="1">
    <location>
        <begin position="101"/>
        <end position="117"/>
    </location>
</feature>